<protein>
    <recommendedName>
        <fullName evidence="2">CAAX prenyl protease 2/Lysostaphin resistance protein A-like domain-containing protein</fullName>
    </recommendedName>
</protein>
<evidence type="ECO:0000313" key="4">
    <source>
        <dbReference type="Proteomes" id="UP000244924"/>
    </source>
</evidence>
<evidence type="ECO:0000313" key="3">
    <source>
        <dbReference type="EMBL" id="SPH24753.1"/>
    </source>
</evidence>
<feature type="transmembrane region" description="Helical" evidence="1">
    <location>
        <begin position="43"/>
        <end position="61"/>
    </location>
</feature>
<proteinExistence type="predicted"/>
<dbReference type="GO" id="GO:0004175">
    <property type="term" value="F:endopeptidase activity"/>
    <property type="evidence" value="ECO:0007669"/>
    <property type="project" value="UniProtKB-ARBA"/>
</dbReference>
<feature type="transmembrane region" description="Helical" evidence="1">
    <location>
        <begin position="252"/>
        <end position="272"/>
    </location>
</feature>
<feature type="domain" description="CAAX prenyl protease 2/Lysostaphin resistance protein A-like" evidence="2">
    <location>
        <begin position="124"/>
        <end position="227"/>
    </location>
</feature>
<feature type="transmembrane region" description="Helical" evidence="1">
    <location>
        <begin position="82"/>
        <end position="105"/>
    </location>
</feature>
<feature type="transmembrane region" description="Helical" evidence="1">
    <location>
        <begin position="183"/>
        <end position="200"/>
    </location>
</feature>
<gene>
    <name evidence="3" type="ORF">DEA8626_03791</name>
</gene>
<name>A0A2R8BMT5_9RHOB</name>
<dbReference type="PANTHER" id="PTHR35797:SF1">
    <property type="entry name" value="PROTEASE"/>
    <property type="match status" value="1"/>
</dbReference>
<dbReference type="PANTHER" id="PTHR35797">
    <property type="entry name" value="PROTEASE-RELATED"/>
    <property type="match status" value="1"/>
</dbReference>
<dbReference type="Proteomes" id="UP000244924">
    <property type="component" value="Unassembled WGS sequence"/>
</dbReference>
<dbReference type="EMBL" id="OMOQ01000004">
    <property type="protein sequence ID" value="SPH24753.1"/>
    <property type="molecule type" value="Genomic_DNA"/>
</dbReference>
<keyword evidence="1" id="KW-0812">Transmembrane</keyword>
<dbReference type="RefSeq" id="WP_108854760.1">
    <property type="nucleotide sequence ID" value="NZ_OMOQ01000004.1"/>
</dbReference>
<sequence length="280" mass="30751">MTALPATTERHGLIHGAAFYLIAFALAFAVALAAPWLGEATPFVTMFTPLTAVLLLRLVILRDGWTRAAWTEMGLTRAGLRFWPLAILLPPVVLLPGYAVVWAFTMAPADLTGARPPGQFVVQLAVSLLLGTALGALGEEVGWRGYLQPRLNPLGPWRSLWLTGFMHGFWHLPLLILTPYYHAAGSLLVVVPLFLITFTLTGPVYGWLRIVSLSIWPVALMHRGVNTWWERFDAMTAQESQRAAEYVAGQSGIMPIAMLALVIVFLAIRGLMPFPAARRT</sequence>
<feature type="transmembrane region" description="Helical" evidence="1">
    <location>
        <begin position="120"/>
        <end position="138"/>
    </location>
</feature>
<organism evidence="3 4">
    <name type="scientific">Albidovulum aquaemixtae</name>
    <dbReference type="NCBI Taxonomy" id="1542388"/>
    <lineage>
        <taxon>Bacteria</taxon>
        <taxon>Pseudomonadati</taxon>
        <taxon>Pseudomonadota</taxon>
        <taxon>Alphaproteobacteria</taxon>
        <taxon>Rhodobacterales</taxon>
        <taxon>Paracoccaceae</taxon>
        <taxon>Albidovulum</taxon>
    </lineage>
</organism>
<dbReference type="Pfam" id="PF02517">
    <property type="entry name" value="Rce1-like"/>
    <property type="match status" value="1"/>
</dbReference>
<dbReference type="InterPro" id="IPR042150">
    <property type="entry name" value="MmRce1-like"/>
</dbReference>
<dbReference type="AlphaFoldDB" id="A0A2R8BMT5"/>
<dbReference type="InterPro" id="IPR003675">
    <property type="entry name" value="Rce1/LyrA-like_dom"/>
</dbReference>
<feature type="transmembrane region" description="Helical" evidence="1">
    <location>
        <begin position="159"/>
        <end position="177"/>
    </location>
</feature>
<reference evidence="3 4" key="1">
    <citation type="submission" date="2018-03" db="EMBL/GenBank/DDBJ databases">
        <authorList>
            <person name="Keele B.F."/>
        </authorList>
    </citation>
    <scope>NUCLEOTIDE SEQUENCE [LARGE SCALE GENOMIC DNA]</scope>
    <source>
        <strain evidence="3 4">CECT 8626</strain>
    </source>
</reference>
<keyword evidence="4" id="KW-1185">Reference proteome</keyword>
<evidence type="ECO:0000256" key="1">
    <source>
        <dbReference type="SAM" id="Phobius"/>
    </source>
</evidence>
<dbReference type="OrthoDB" id="3693644at2"/>
<keyword evidence="1" id="KW-1133">Transmembrane helix</keyword>
<evidence type="ECO:0000259" key="2">
    <source>
        <dbReference type="Pfam" id="PF02517"/>
    </source>
</evidence>
<dbReference type="GO" id="GO:0080120">
    <property type="term" value="P:CAAX-box protein maturation"/>
    <property type="evidence" value="ECO:0007669"/>
    <property type="project" value="UniProtKB-ARBA"/>
</dbReference>
<feature type="transmembrane region" description="Helical" evidence="1">
    <location>
        <begin position="12"/>
        <end position="37"/>
    </location>
</feature>
<accession>A0A2R8BMT5</accession>
<keyword evidence="1" id="KW-0472">Membrane</keyword>